<dbReference type="InterPro" id="IPR038179">
    <property type="entry name" value="NigD-like_N_sf"/>
</dbReference>
<dbReference type="Proteomes" id="UP000184192">
    <property type="component" value="Unassembled WGS sequence"/>
</dbReference>
<evidence type="ECO:0000313" key="2">
    <source>
        <dbReference type="EMBL" id="SHI83030.1"/>
    </source>
</evidence>
<dbReference type="eggNOG" id="ENOG50330NV">
    <property type="taxonomic scope" value="Bacteria"/>
</dbReference>
<keyword evidence="3" id="KW-1185">Reference proteome</keyword>
<dbReference type="Gene3D" id="2.40.50.500">
    <property type="entry name" value="NigD-like N-terminal OB domain"/>
    <property type="match status" value="1"/>
</dbReference>
<dbReference type="Gene3D" id="2.60.40.2370">
    <property type="entry name" value="NigD-like, C-terminal beta sandwich domain"/>
    <property type="match status" value="1"/>
</dbReference>
<gene>
    <name evidence="2" type="ORF">SAMN05444350_10929</name>
</gene>
<accession>A0A1M6ECJ0</accession>
<dbReference type="EMBL" id="FQZN01000009">
    <property type="protein sequence ID" value="SHI83030.1"/>
    <property type="molecule type" value="Genomic_DNA"/>
</dbReference>
<evidence type="ECO:0000313" key="3">
    <source>
        <dbReference type="Proteomes" id="UP000184192"/>
    </source>
</evidence>
<dbReference type="InterPro" id="IPR035376">
    <property type="entry name" value="NigD_C"/>
</dbReference>
<dbReference type="GeneID" id="92711856"/>
<feature type="domain" description="NigD-like C-terminal" evidence="1">
    <location>
        <begin position="115"/>
        <end position="227"/>
    </location>
</feature>
<name>A0A1M6ECJ0_9BACE</name>
<dbReference type="PROSITE" id="PS51257">
    <property type="entry name" value="PROKAR_LIPOPROTEIN"/>
    <property type="match status" value="1"/>
</dbReference>
<dbReference type="RefSeq" id="WP_025834743.1">
    <property type="nucleotide sequence ID" value="NZ_FQZN01000009.1"/>
</dbReference>
<evidence type="ECO:0000259" key="1">
    <source>
        <dbReference type="Pfam" id="PF17415"/>
    </source>
</evidence>
<reference evidence="3" key="1">
    <citation type="submission" date="2016-11" db="EMBL/GenBank/DDBJ databases">
        <authorList>
            <person name="Varghese N."/>
            <person name="Submissions S."/>
        </authorList>
    </citation>
    <scope>NUCLEOTIDE SEQUENCE [LARGE SCALE GENOMIC DNA]</scope>
    <source>
        <strain evidence="3">DSM 26884</strain>
    </source>
</reference>
<sequence>MKGKLQFPVSLRWLLPVLMCVLVSCGDDDDYYYPPVKLEFLTAQADASGYIKSVLTDEGETFAVVEDASNTRIDANASARIVSNYSTAVATDGTSGVKLYALLNAVSPVPEPPSSPTFKDGVKRDPADVTSIWMGLDYLNMILDIRAQNGKHSFHFVEEEVSTDEETGHRFVHLLLYHSDGDVQAYSKRAYLSVPLRQYAAEGIKQVTVRFSLITYSGEEKNYEFEYNPK</sequence>
<protein>
    <submittedName>
        <fullName evidence="2">NigD-like protein</fullName>
    </submittedName>
</protein>
<proteinExistence type="predicted"/>
<dbReference type="AlphaFoldDB" id="A0A1M6ECJ0"/>
<organism evidence="2 3">
    <name type="scientific">Bacteroides stercorirosoris</name>
    <dbReference type="NCBI Taxonomy" id="871324"/>
    <lineage>
        <taxon>Bacteria</taxon>
        <taxon>Pseudomonadati</taxon>
        <taxon>Bacteroidota</taxon>
        <taxon>Bacteroidia</taxon>
        <taxon>Bacteroidales</taxon>
        <taxon>Bacteroidaceae</taxon>
        <taxon>Bacteroides</taxon>
    </lineage>
</organism>
<dbReference type="Pfam" id="PF17415">
    <property type="entry name" value="NigD_C"/>
    <property type="match status" value="1"/>
</dbReference>
<dbReference type="InterPro" id="IPR038143">
    <property type="entry name" value="NigD-like_C_dom_sf"/>
</dbReference>